<gene>
    <name evidence="1" type="ordered locus">BP951000_1863</name>
</gene>
<name>D8IFB9_BRAP9</name>
<protein>
    <submittedName>
        <fullName evidence="1">Uncharacterized protein</fullName>
    </submittedName>
</protein>
<reference evidence="1 2" key="1">
    <citation type="journal article" date="2010" name="PLoS ONE">
        <title>The complete genome sequence of the pathogenic intestinal spirochete Brachyspira pilosicoli and comparison with other Brachyspira genomes.</title>
        <authorList>
            <person name="Wanchanthuek P."/>
            <person name="Bellgard M.I."/>
            <person name="La T."/>
            <person name="Ryan K."/>
            <person name="Moolhuijzen P."/>
            <person name="Chapman B."/>
            <person name="Black M."/>
            <person name="Schibeci D."/>
            <person name="Hunter A."/>
            <person name="Barrero R."/>
            <person name="Phillips N.D."/>
            <person name="Hampson D.J."/>
        </authorList>
    </citation>
    <scope>NUCLEOTIDE SEQUENCE [LARGE SCALE GENOMIC DNA]</scope>
    <source>
        <strain evidence="2">ATCC BAA-1826 / 95/1000</strain>
    </source>
</reference>
<dbReference type="Proteomes" id="UP000000332">
    <property type="component" value="Chromosome"/>
</dbReference>
<dbReference type="HOGENOM" id="CLU_3133038_0_0_12"/>
<sequence>MHCLDNVNICFILQLNFYKKGDFMPESKFFDLTNIRYVKRIVVGQNNSN</sequence>
<evidence type="ECO:0000313" key="1">
    <source>
        <dbReference type="EMBL" id="ADK31842.1"/>
    </source>
</evidence>
<dbReference type="EMBL" id="CP002025">
    <property type="protein sequence ID" value="ADK31842.1"/>
    <property type="molecule type" value="Genomic_DNA"/>
</dbReference>
<proteinExistence type="predicted"/>
<keyword evidence="2" id="KW-1185">Reference proteome</keyword>
<accession>D8IFB9</accession>
<dbReference type="InParanoid" id="D8IFB9"/>
<dbReference type="KEGG" id="bpo:BP951000_1863"/>
<dbReference type="AlphaFoldDB" id="D8IFB9"/>
<evidence type="ECO:0000313" key="2">
    <source>
        <dbReference type="Proteomes" id="UP000000332"/>
    </source>
</evidence>
<organism evidence="1 2">
    <name type="scientific">Brachyspira pilosicoli (strain ATCC BAA-1826 / 95/1000)</name>
    <dbReference type="NCBI Taxonomy" id="759914"/>
    <lineage>
        <taxon>Bacteria</taxon>
        <taxon>Pseudomonadati</taxon>
        <taxon>Spirochaetota</taxon>
        <taxon>Spirochaetia</taxon>
        <taxon>Brachyspirales</taxon>
        <taxon>Brachyspiraceae</taxon>
        <taxon>Brachyspira</taxon>
    </lineage>
</organism>